<accession>A0AAN9XI19</accession>
<reference evidence="2 3" key="1">
    <citation type="submission" date="2024-01" db="EMBL/GenBank/DDBJ databases">
        <title>The genomes of 5 underutilized Papilionoideae crops provide insights into root nodulation and disease resistanc.</title>
        <authorList>
            <person name="Jiang F."/>
        </authorList>
    </citation>
    <scope>NUCLEOTIDE SEQUENCE [LARGE SCALE GENOMIC DNA]</scope>
    <source>
        <strain evidence="2">DUOXIRENSHENG_FW03</strain>
        <tissue evidence="2">Leaves</tissue>
    </source>
</reference>
<dbReference type="AlphaFoldDB" id="A0AAN9XI19"/>
<dbReference type="EMBL" id="JAYMYS010000005">
    <property type="protein sequence ID" value="KAK7392618.1"/>
    <property type="molecule type" value="Genomic_DNA"/>
</dbReference>
<proteinExistence type="predicted"/>
<protein>
    <submittedName>
        <fullName evidence="2">Uncharacterized protein</fullName>
    </submittedName>
</protein>
<feature type="region of interest" description="Disordered" evidence="1">
    <location>
        <begin position="70"/>
        <end position="124"/>
    </location>
</feature>
<comment type="caution">
    <text evidence="2">The sequence shown here is derived from an EMBL/GenBank/DDBJ whole genome shotgun (WGS) entry which is preliminary data.</text>
</comment>
<evidence type="ECO:0000256" key="1">
    <source>
        <dbReference type="SAM" id="MobiDB-lite"/>
    </source>
</evidence>
<name>A0AAN9XI19_PSOTE</name>
<dbReference type="Proteomes" id="UP001386955">
    <property type="component" value="Unassembled WGS sequence"/>
</dbReference>
<evidence type="ECO:0000313" key="2">
    <source>
        <dbReference type="EMBL" id="KAK7392618.1"/>
    </source>
</evidence>
<keyword evidence="3" id="KW-1185">Reference proteome</keyword>
<sequence>MSFVWTINKNTIDDILCRHRKSETTPAITISPPLSVGFLHRGTGPDRHCRRQNAVEDPILNRWKKLRTQLKKAKNSSSTAGLNRNRIAGGESRNRLPAVQMKGPVLSQLPEGLFPEPSRSKPQG</sequence>
<gene>
    <name evidence="2" type="ORF">VNO78_21062</name>
</gene>
<organism evidence="2 3">
    <name type="scientific">Psophocarpus tetragonolobus</name>
    <name type="common">Winged bean</name>
    <name type="synonym">Dolichos tetragonolobus</name>
    <dbReference type="NCBI Taxonomy" id="3891"/>
    <lineage>
        <taxon>Eukaryota</taxon>
        <taxon>Viridiplantae</taxon>
        <taxon>Streptophyta</taxon>
        <taxon>Embryophyta</taxon>
        <taxon>Tracheophyta</taxon>
        <taxon>Spermatophyta</taxon>
        <taxon>Magnoliopsida</taxon>
        <taxon>eudicotyledons</taxon>
        <taxon>Gunneridae</taxon>
        <taxon>Pentapetalae</taxon>
        <taxon>rosids</taxon>
        <taxon>fabids</taxon>
        <taxon>Fabales</taxon>
        <taxon>Fabaceae</taxon>
        <taxon>Papilionoideae</taxon>
        <taxon>50 kb inversion clade</taxon>
        <taxon>NPAAA clade</taxon>
        <taxon>indigoferoid/millettioid clade</taxon>
        <taxon>Phaseoleae</taxon>
        <taxon>Psophocarpus</taxon>
    </lineage>
</organism>
<evidence type="ECO:0000313" key="3">
    <source>
        <dbReference type="Proteomes" id="UP001386955"/>
    </source>
</evidence>